<keyword evidence="6" id="KW-0677">Repeat</keyword>
<dbReference type="AlphaFoldDB" id="A0A1W0E2W4"/>
<dbReference type="PANTHER" id="PTHR11774">
    <property type="entry name" value="GERANYLGERANYL TRANSFERASE TYPE BETA SUBUNIT"/>
    <property type="match status" value="1"/>
</dbReference>
<dbReference type="OrthoDB" id="5428259at2759"/>
<dbReference type="GO" id="GO:0004663">
    <property type="term" value="F:Rab geranylgeranyltransferase activity"/>
    <property type="evidence" value="ECO:0007669"/>
    <property type="project" value="TreeGrafter"/>
</dbReference>
<evidence type="ECO:0000256" key="7">
    <source>
        <dbReference type="ARBA" id="ARBA00022833"/>
    </source>
</evidence>
<protein>
    <recommendedName>
        <fullName evidence="8">Geranylgeranyl transferase type II subunit beta</fullName>
    </recommendedName>
    <alternativeName>
        <fullName evidence="9">Type II protein geranyl-geranyltransferase subunit beta</fullName>
    </alternativeName>
</protein>
<name>A0A1W0E2W4_9MICR</name>
<dbReference type="GO" id="GO:0046872">
    <property type="term" value="F:metal ion binding"/>
    <property type="evidence" value="ECO:0007669"/>
    <property type="project" value="UniProtKB-KW"/>
</dbReference>
<dbReference type="GO" id="GO:0005968">
    <property type="term" value="C:Rab-protein geranylgeranyltransferase complex"/>
    <property type="evidence" value="ECO:0007669"/>
    <property type="project" value="TreeGrafter"/>
</dbReference>
<evidence type="ECO:0000313" key="11">
    <source>
        <dbReference type="EMBL" id="OQS53573.1"/>
    </source>
</evidence>
<dbReference type="VEuPathDB" id="MicrosporidiaDB:EHP00_2444"/>
<evidence type="ECO:0000256" key="5">
    <source>
        <dbReference type="ARBA" id="ARBA00022723"/>
    </source>
</evidence>
<accession>A0A1W0E2W4</accession>
<comment type="caution">
    <text evidence="11">The sequence shown here is derived from an EMBL/GenBank/DDBJ whole genome shotgun (WGS) entry which is preliminary data.</text>
</comment>
<dbReference type="SUPFAM" id="SSF48239">
    <property type="entry name" value="Terpenoid cyclases/Protein prenyltransferases"/>
    <property type="match status" value="1"/>
</dbReference>
<proteinExistence type="inferred from homology"/>
<dbReference type="STRING" id="646526.A0A1W0E2W4"/>
<keyword evidence="12" id="KW-1185">Reference proteome</keyword>
<dbReference type="InterPro" id="IPR001330">
    <property type="entry name" value="Prenyltrans"/>
</dbReference>
<evidence type="ECO:0000256" key="8">
    <source>
        <dbReference type="ARBA" id="ARBA00030816"/>
    </source>
</evidence>
<feature type="domain" description="Prenyltransferase alpha-alpha toroid" evidence="10">
    <location>
        <begin position="2"/>
        <end position="328"/>
    </location>
</feature>
<keyword evidence="7" id="KW-0862">Zinc</keyword>
<evidence type="ECO:0000256" key="3">
    <source>
        <dbReference type="ARBA" id="ARBA00022602"/>
    </source>
</evidence>
<evidence type="ECO:0000256" key="4">
    <source>
        <dbReference type="ARBA" id="ARBA00022679"/>
    </source>
</evidence>
<dbReference type="Proteomes" id="UP000192758">
    <property type="component" value="Unassembled WGS sequence"/>
</dbReference>
<evidence type="ECO:0000256" key="1">
    <source>
        <dbReference type="ARBA" id="ARBA00001947"/>
    </source>
</evidence>
<evidence type="ECO:0000313" key="12">
    <source>
        <dbReference type="Proteomes" id="UP000192758"/>
    </source>
</evidence>
<evidence type="ECO:0000259" key="10">
    <source>
        <dbReference type="Pfam" id="PF00432"/>
    </source>
</evidence>
<dbReference type="EMBL" id="MNPJ01000028">
    <property type="protein sequence ID" value="OQS53573.1"/>
    <property type="molecule type" value="Genomic_DNA"/>
</dbReference>
<keyword evidence="4 11" id="KW-0808">Transferase</keyword>
<keyword evidence="3" id="KW-0637">Prenyltransferase</keyword>
<dbReference type="InterPro" id="IPR045089">
    <property type="entry name" value="PGGT1B-like"/>
</dbReference>
<sequence>MVVEYTKECYCSETGGFAPAVGYAPNVTSTLSGIQIVYLVNNINSSILKYINIKKIREYLINSNIHNIHNTNIYNTNIYNNTLYYCNDLFGDIDTRIDCCIIVGLYILNKIENTNILNNICNNNILNNNFINHLLNCYNFDGGFGQVESGESHVAQTFCCLVCLCILGKLDKINIEETLIYLREKQYILNNTNNTVYNTNNILSNTDNILNKNNYGGIKGRVNKKVDVCYSYWAYASYMIIKNNSNIYNSNIYNDNSNLYNDNNIYNDNNLYNVYDTDNLIEFIMKCQHPNGGFSDRPGNMPDIYHQMFALASLSMLGMDGLNKVDYITSMVEI</sequence>
<evidence type="ECO:0000256" key="2">
    <source>
        <dbReference type="ARBA" id="ARBA00010497"/>
    </source>
</evidence>
<reference evidence="11 12" key="1">
    <citation type="journal article" date="2017" name="Environ. Microbiol.">
        <title>Decay of the glycolytic pathway and adaptation to intranuclear parasitism within Enterocytozoonidae microsporidia.</title>
        <authorList>
            <person name="Wiredu Boakye D."/>
            <person name="Jaroenlak P."/>
            <person name="Prachumwat A."/>
            <person name="Williams T.A."/>
            <person name="Bateman K.S."/>
            <person name="Itsathitphaisarn O."/>
            <person name="Sritunyalucksana K."/>
            <person name="Paszkiewicz K.H."/>
            <person name="Moore K.A."/>
            <person name="Stentiford G.D."/>
            <person name="Williams B.A."/>
        </authorList>
    </citation>
    <scope>NUCLEOTIDE SEQUENCE [LARGE SCALE GENOMIC DNA]</scope>
    <source>
        <strain evidence="11 12">TH1</strain>
    </source>
</reference>
<dbReference type="Pfam" id="PF00432">
    <property type="entry name" value="Prenyltrans"/>
    <property type="match status" value="1"/>
</dbReference>
<organism evidence="11 12">
    <name type="scientific">Ecytonucleospora hepatopenaei</name>
    <dbReference type="NCBI Taxonomy" id="646526"/>
    <lineage>
        <taxon>Eukaryota</taxon>
        <taxon>Fungi</taxon>
        <taxon>Fungi incertae sedis</taxon>
        <taxon>Microsporidia</taxon>
        <taxon>Enterocytozoonidae</taxon>
        <taxon>Ecytonucleospora</taxon>
    </lineage>
</organism>
<keyword evidence="5" id="KW-0479">Metal-binding</keyword>
<dbReference type="PANTHER" id="PTHR11774:SF11">
    <property type="entry name" value="GERANYLGERANYL TRANSFERASE TYPE-2 SUBUNIT BETA"/>
    <property type="match status" value="1"/>
</dbReference>
<comment type="similarity">
    <text evidence="2">Belongs to the protein prenyltransferase subunit beta family.</text>
</comment>
<evidence type="ECO:0000256" key="9">
    <source>
        <dbReference type="ARBA" id="ARBA00032766"/>
    </source>
</evidence>
<dbReference type="Gene3D" id="1.50.10.20">
    <property type="match status" value="1"/>
</dbReference>
<dbReference type="InterPro" id="IPR008930">
    <property type="entry name" value="Terpenoid_cyclase/PrenylTrfase"/>
</dbReference>
<gene>
    <name evidence="11" type="ORF">EHP00_2444</name>
</gene>
<comment type="cofactor">
    <cofactor evidence="1">
        <name>Zn(2+)</name>
        <dbReference type="ChEBI" id="CHEBI:29105"/>
    </cofactor>
</comment>
<evidence type="ECO:0000256" key="6">
    <source>
        <dbReference type="ARBA" id="ARBA00022737"/>
    </source>
</evidence>